<evidence type="ECO:0000313" key="2">
    <source>
        <dbReference type="WBParaSite" id="ACRNAN_scaffold5070.g12173.t1"/>
    </source>
</evidence>
<dbReference type="WBParaSite" id="ACRNAN_scaffold5070.g12173.t1">
    <property type="protein sequence ID" value="ACRNAN_scaffold5070.g12173.t1"/>
    <property type="gene ID" value="ACRNAN_scaffold5070.g12173"/>
</dbReference>
<evidence type="ECO:0000313" key="1">
    <source>
        <dbReference type="Proteomes" id="UP000887540"/>
    </source>
</evidence>
<keyword evidence="1" id="KW-1185">Reference proteome</keyword>
<name>A0A914E1J7_9BILA</name>
<proteinExistence type="predicted"/>
<organism evidence="1 2">
    <name type="scientific">Acrobeloides nanus</name>
    <dbReference type="NCBI Taxonomy" id="290746"/>
    <lineage>
        <taxon>Eukaryota</taxon>
        <taxon>Metazoa</taxon>
        <taxon>Ecdysozoa</taxon>
        <taxon>Nematoda</taxon>
        <taxon>Chromadorea</taxon>
        <taxon>Rhabditida</taxon>
        <taxon>Tylenchina</taxon>
        <taxon>Cephalobomorpha</taxon>
        <taxon>Cephaloboidea</taxon>
        <taxon>Cephalobidae</taxon>
        <taxon>Acrobeloides</taxon>
    </lineage>
</organism>
<dbReference type="Proteomes" id="UP000887540">
    <property type="component" value="Unplaced"/>
</dbReference>
<accession>A0A914E1J7</accession>
<reference evidence="2" key="1">
    <citation type="submission" date="2022-11" db="UniProtKB">
        <authorList>
            <consortium name="WormBaseParasite"/>
        </authorList>
    </citation>
    <scope>IDENTIFICATION</scope>
</reference>
<dbReference type="AlphaFoldDB" id="A0A914E1J7"/>
<sequence length="128" mass="14491">MSTSWESVIVKNSFASIVLDEEYEPLTKDQLKKIEDIGNYGLPIVYAISSGMSNSWCPMVRDDNVFKMFAKIVAVPKNMVSSRSCRKASKAYVRSAFEDTDLVPYRLEGMSTYDTWESVIVKSFYSIG</sequence>
<protein>
    <submittedName>
        <fullName evidence="2">Uncharacterized protein</fullName>
    </submittedName>
</protein>